<dbReference type="PANTHER" id="PTHR43760">
    <property type="entry name" value="ENDORIBONUCLEASE-RELATED"/>
    <property type="match status" value="1"/>
</dbReference>
<accession>A0AA37HGR2</accession>
<dbReference type="PANTHER" id="PTHR43760:SF1">
    <property type="entry name" value="ENDORIBONUCLEASE L-PSP_CHORISMATE MUTASE-LIKE DOMAIN-CONTAINING PROTEIN"/>
    <property type="match status" value="1"/>
</dbReference>
<dbReference type="AlphaFoldDB" id="A0AA37HGR2"/>
<name>A0AA37HGR2_9HYPH</name>
<protein>
    <submittedName>
        <fullName evidence="1">Uncharacterized protein</fullName>
    </submittedName>
</protein>
<dbReference type="InterPro" id="IPR013813">
    <property type="entry name" value="Endoribo_LPSP/chorism_mut-like"/>
</dbReference>
<dbReference type="Gene3D" id="3.30.1330.40">
    <property type="entry name" value="RutC-like"/>
    <property type="match status" value="1"/>
</dbReference>
<dbReference type="InterPro" id="IPR035959">
    <property type="entry name" value="RutC-like_sf"/>
</dbReference>
<evidence type="ECO:0000313" key="1">
    <source>
        <dbReference type="EMBL" id="GJD65761.1"/>
    </source>
</evidence>
<sequence length="44" mass="4550">MLDGASDLLVLALGENGRHARTAVGTNALPRDVSVEIDAIFAVT</sequence>
<comment type="caution">
    <text evidence="1">The sequence shown here is derived from an EMBL/GenBank/DDBJ whole genome shotgun (WGS) entry which is preliminary data.</text>
</comment>
<dbReference type="EMBL" id="BPQJ01000047">
    <property type="protein sequence ID" value="GJD65761.1"/>
    <property type="molecule type" value="Genomic_DNA"/>
</dbReference>
<dbReference type="RefSeq" id="WP_425324349.1">
    <property type="nucleotide sequence ID" value="NZ_BPQJ01000047.1"/>
</dbReference>
<keyword evidence="2" id="KW-1185">Reference proteome</keyword>
<dbReference type="Proteomes" id="UP001055286">
    <property type="component" value="Unassembled WGS sequence"/>
</dbReference>
<reference evidence="1" key="1">
    <citation type="journal article" date="2016" name="Front. Microbiol.">
        <title>Genome Sequence of the Piezophilic, Mesophilic Sulfate-Reducing Bacterium Desulfovibrio indicus J2T.</title>
        <authorList>
            <person name="Cao J."/>
            <person name="Maignien L."/>
            <person name="Shao Z."/>
            <person name="Alain K."/>
            <person name="Jebbar M."/>
        </authorList>
    </citation>
    <scope>NUCLEOTIDE SEQUENCE</scope>
    <source>
        <strain evidence="1">JCM 32048</strain>
    </source>
</reference>
<proteinExistence type="predicted"/>
<organism evidence="1 2">
    <name type="scientific">Methylobacterium frigidaeris</name>
    <dbReference type="NCBI Taxonomy" id="2038277"/>
    <lineage>
        <taxon>Bacteria</taxon>
        <taxon>Pseudomonadati</taxon>
        <taxon>Pseudomonadota</taxon>
        <taxon>Alphaproteobacteria</taxon>
        <taxon>Hyphomicrobiales</taxon>
        <taxon>Methylobacteriaceae</taxon>
        <taxon>Methylobacterium</taxon>
    </lineage>
</organism>
<gene>
    <name evidence="1" type="ORF">MPEAHAMD_5956</name>
</gene>
<dbReference type="SUPFAM" id="SSF55298">
    <property type="entry name" value="YjgF-like"/>
    <property type="match status" value="1"/>
</dbReference>
<evidence type="ECO:0000313" key="2">
    <source>
        <dbReference type="Proteomes" id="UP001055286"/>
    </source>
</evidence>
<reference evidence="1" key="2">
    <citation type="submission" date="2021-08" db="EMBL/GenBank/DDBJ databases">
        <authorList>
            <person name="Tani A."/>
            <person name="Ola A."/>
            <person name="Ogura Y."/>
            <person name="Katsura K."/>
            <person name="Hayashi T."/>
        </authorList>
    </citation>
    <scope>NUCLEOTIDE SEQUENCE</scope>
    <source>
        <strain evidence="1">JCM 32048</strain>
    </source>
</reference>